<evidence type="ECO:0000256" key="4">
    <source>
        <dbReference type="SAM" id="SignalP"/>
    </source>
</evidence>
<feature type="region of interest" description="Disordered" evidence="3">
    <location>
        <begin position="25"/>
        <end position="60"/>
    </location>
</feature>
<dbReference type="KEGG" id="bhu:bhn_I0649"/>
<keyword evidence="6" id="KW-1185">Reference proteome</keyword>
<feature type="signal peptide" evidence="4">
    <location>
        <begin position="1"/>
        <end position="22"/>
    </location>
</feature>
<dbReference type="PANTHER" id="PTHR43649:SF29">
    <property type="entry name" value="OSMOPROTECTIVE COMPOUNDS-BINDING PROTEIN GGTB"/>
    <property type="match status" value="1"/>
</dbReference>
<comment type="similarity">
    <text evidence="1">Belongs to the bacterial solute-binding protein 1 family.</text>
</comment>
<keyword evidence="2" id="KW-0813">Transport</keyword>
<dbReference type="Gene3D" id="3.40.190.10">
    <property type="entry name" value="Periplasmic binding protein-like II"/>
    <property type="match status" value="2"/>
</dbReference>
<feature type="chain" id="PRO_5039389932" evidence="4">
    <location>
        <begin position="23"/>
        <end position="448"/>
    </location>
</feature>
<name>A0A1D9NZJ1_9FIRM</name>
<protein>
    <submittedName>
        <fullName evidence="5">Sugar ABC transporter substrate-binding protein</fullName>
    </submittedName>
</protein>
<reference evidence="6" key="1">
    <citation type="submission" date="2016-10" db="EMBL/GenBank/DDBJ databases">
        <title>The complete genome sequence of the rumen bacterium Butyrivibrio hungatei MB2003.</title>
        <authorList>
            <person name="Palevich N."/>
            <person name="Kelly W.J."/>
            <person name="Leahy S.C."/>
            <person name="Altermann E."/>
            <person name="Rakonjac J."/>
            <person name="Attwood G.T."/>
        </authorList>
    </citation>
    <scope>NUCLEOTIDE SEQUENCE [LARGE SCALE GENOMIC DNA]</scope>
    <source>
        <strain evidence="6">MB2003</strain>
    </source>
</reference>
<gene>
    <name evidence="5" type="ORF">bhn_I0649</name>
</gene>
<dbReference type="OrthoDB" id="9763054at2"/>
<dbReference type="RefSeq" id="WP_071175435.1">
    <property type="nucleotide sequence ID" value="NZ_CP017831.1"/>
</dbReference>
<dbReference type="PROSITE" id="PS51257">
    <property type="entry name" value="PROKAR_LIPOPROTEIN"/>
    <property type="match status" value="1"/>
</dbReference>
<dbReference type="Proteomes" id="UP000179284">
    <property type="component" value="Chromosome I"/>
</dbReference>
<dbReference type="EMBL" id="CP017831">
    <property type="protein sequence ID" value="AOZ95683.1"/>
    <property type="molecule type" value="Genomic_DNA"/>
</dbReference>
<feature type="compositionally biased region" description="Low complexity" evidence="3">
    <location>
        <begin position="25"/>
        <end position="57"/>
    </location>
</feature>
<evidence type="ECO:0000313" key="5">
    <source>
        <dbReference type="EMBL" id="AOZ95683.1"/>
    </source>
</evidence>
<keyword evidence="4" id="KW-0732">Signal</keyword>
<dbReference type="Pfam" id="PF01547">
    <property type="entry name" value="SBP_bac_1"/>
    <property type="match status" value="1"/>
</dbReference>
<evidence type="ECO:0000256" key="3">
    <source>
        <dbReference type="SAM" id="MobiDB-lite"/>
    </source>
</evidence>
<dbReference type="InterPro" id="IPR006059">
    <property type="entry name" value="SBP"/>
</dbReference>
<proteinExistence type="inferred from homology"/>
<evidence type="ECO:0000256" key="2">
    <source>
        <dbReference type="ARBA" id="ARBA00022448"/>
    </source>
</evidence>
<evidence type="ECO:0000256" key="1">
    <source>
        <dbReference type="ARBA" id="ARBA00008520"/>
    </source>
</evidence>
<dbReference type="SUPFAM" id="SSF53850">
    <property type="entry name" value="Periplasmic binding protein-like II"/>
    <property type="match status" value="1"/>
</dbReference>
<accession>A0A1D9NZJ1</accession>
<organism evidence="5 6">
    <name type="scientific">Butyrivibrio hungatei</name>
    <dbReference type="NCBI Taxonomy" id="185008"/>
    <lineage>
        <taxon>Bacteria</taxon>
        <taxon>Bacillati</taxon>
        <taxon>Bacillota</taxon>
        <taxon>Clostridia</taxon>
        <taxon>Lachnospirales</taxon>
        <taxon>Lachnospiraceae</taxon>
        <taxon>Butyrivibrio</taxon>
    </lineage>
</organism>
<sequence>MKKKLMSVLLAGTMVLSLVACGKTTADTTTSDSTDATATQTDATQTDADATQSADASGSKDAIRLVNGKPEINAQLNTLAAKYKEETGNEVVIETIGGDQKASDALKGYYQAGNMPDIFFVESNDIPDWEGKLVDLAGEQWTEDTDSELVVNGVTVGFPYSVEATALGYNKELLDKAGIDPSTLTSPAAWKEAVEKLDSMKDELGITAVFGWCTEPSNLGWSSGTHVFGQYLDAGLAYDDTKYIDLLNDGGQIDENRMKAFAEFIDMMNQYSDPDLVIDGNYDSQVAGFAEGKYVFVTQGNWIAPNILANDNYSGFEMGFAPYAFEDGIDTIIGGVPNFWAVYADGNVEAAKAFLQWCSEDSAQQILVEEAALISPYTDCKYTSDAPFAASIAQYISAGKLSYWHTMEKKSGLEDKTSVVFNQFAQGALDVDSFVSTMGQVISSYYAK</sequence>
<dbReference type="PANTHER" id="PTHR43649">
    <property type="entry name" value="ARABINOSE-BINDING PROTEIN-RELATED"/>
    <property type="match status" value="1"/>
</dbReference>
<dbReference type="InterPro" id="IPR050490">
    <property type="entry name" value="Bact_solute-bd_prot1"/>
</dbReference>
<dbReference type="AlphaFoldDB" id="A0A1D9NZJ1"/>
<evidence type="ECO:0000313" key="6">
    <source>
        <dbReference type="Proteomes" id="UP000179284"/>
    </source>
</evidence>